<dbReference type="GeneID" id="24817847"/>
<dbReference type="InterPro" id="IPR051925">
    <property type="entry name" value="RNA-binding_domain"/>
</dbReference>
<dbReference type="Pfam" id="PF01985">
    <property type="entry name" value="CRS1_YhbY"/>
    <property type="match status" value="1"/>
</dbReference>
<gene>
    <name evidence="4" type="ORF">Mpt1_c01720</name>
</gene>
<dbReference type="Proteomes" id="UP000030787">
    <property type="component" value="Chromosome"/>
</dbReference>
<proteinExistence type="predicted"/>
<dbReference type="RefSeq" id="WP_052399216.1">
    <property type="nucleotide sequence ID" value="NZ_CP010070.1"/>
</dbReference>
<evidence type="ECO:0000259" key="3">
    <source>
        <dbReference type="PROSITE" id="PS51295"/>
    </source>
</evidence>
<evidence type="ECO:0000313" key="5">
    <source>
        <dbReference type="Proteomes" id="UP000030787"/>
    </source>
</evidence>
<sequence>MTEKEARKELMRRANDLSPTVHVGKEGIDEGLTNEIIAQLKKARLIKVKVLSNAESDTKEIAETLAASTNSVIVDVRGGVVVLTDKRTWTSLSQKKF</sequence>
<dbReference type="STRING" id="1577791.Mpt1_c01720"/>
<evidence type="ECO:0000256" key="2">
    <source>
        <dbReference type="PROSITE-ProRule" id="PRU00626"/>
    </source>
</evidence>
<evidence type="ECO:0000313" key="4">
    <source>
        <dbReference type="EMBL" id="AIZ56073.1"/>
    </source>
</evidence>
<dbReference type="SUPFAM" id="SSF75471">
    <property type="entry name" value="YhbY-like"/>
    <property type="match status" value="1"/>
</dbReference>
<evidence type="ECO:0000256" key="1">
    <source>
        <dbReference type="ARBA" id="ARBA00022884"/>
    </source>
</evidence>
<organism evidence="4 5">
    <name type="scientific">Candidatus Methanoplasma termitum</name>
    <dbReference type="NCBI Taxonomy" id="1577791"/>
    <lineage>
        <taxon>Archaea</taxon>
        <taxon>Methanobacteriati</taxon>
        <taxon>Thermoplasmatota</taxon>
        <taxon>Thermoplasmata</taxon>
        <taxon>Methanomassiliicoccales</taxon>
        <taxon>Methanomassiliicoccaceae</taxon>
        <taxon>Candidatus Methanoplasma</taxon>
    </lineage>
</organism>
<name>A0A0A7LAN6_9ARCH</name>
<dbReference type="EMBL" id="CP010070">
    <property type="protein sequence ID" value="AIZ56073.1"/>
    <property type="molecule type" value="Genomic_DNA"/>
</dbReference>
<dbReference type="PROSITE" id="PS51295">
    <property type="entry name" value="CRM"/>
    <property type="match status" value="1"/>
</dbReference>
<keyword evidence="1 2" id="KW-0694">RNA-binding</keyword>
<accession>A0A0A7LAN6</accession>
<dbReference type="PANTHER" id="PTHR40065:SF3">
    <property type="entry name" value="RNA-BINDING PROTEIN YHBY"/>
    <property type="match status" value="1"/>
</dbReference>
<feature type="domain" description="CRM" evidence="3">
    <location>
        <begin position="1"/>
        <end position="96"/>
    </location>
</feature>
<dbReference type="HOGENOM" id="CLU_095994_5_1_2"/>
<reference evidence="4 5" key="1">
    <citation type="journal article" date="2014" name="Appl. Environ. Microbiol.">
        <title>Comparative Genome Analysis of 'Candidatus Methanoplasma termitum' Indicates a New Mode of Energy Metabolism in the Seventh Order of Methanogens.</title>
        <authorList>
            <person name="Lang K."/>
            <person name="Schuldes J."/>
            <person name="Klingl A."/>
            <person name="Poehlein A."/>
            <person name="Daniel R."/>
            <person name="Brune A."/>
        </authorList>
    </citation>
    <scope>NUCLEOTIDE SEQUENCE [LARGE SCALE GENOMIC DNA]</scope>
    <source>
        <strain evidence="5">Mpt1</strain>
    </source>
</reference>
<dbReference type="InterPro" id="IPR035920">
    <property type="entry name" value="YhbY-like_sf"/>
</dbReference>
<dbReference type="InterPro" id="IPR001890">
    <property type="entry name" value="RNA-binding_CRM"/>
</dbReference>
<dbReference type="GO" id="GO:0003723">
    <property type="term" value="F:RNA binding"/>
    <property type="evidence" value="ECO:0007669"/>
    <property type="project" value="UniProtKB-UniRule"/>
</dbReference>
<dbReference type="KEGG" id="mear:Mpt1_c01720"/>
<dbReference type="AlphaFoldDB" id="A0A0A7LAN6"/>
<keyword evidence="5" id="KW-1185">Reference proteome</keyword>
<dbReference type="PANTHER" id="PTHR40065">
    <property type="entry name" value="RNA-BINDING PROTEIN YHBY"/>
    <property type="match status" value="1"/>
</dbReference>
<dbReference type="Gene3D" id="3.30.110.60">
    <property type="entry name" value="YhbY-like"/>
    <property type="match status" value="1"/>
</dbReference>
<dbReference type="SMART" id="SM01103">
    <property type="entry name" value="CRS1_YhbY"/>
    <property type="match status" value="1"/>
</dbReference>
<protein>
    <submittedName>
        <fullName evidence="4">RNA-binding protein YhbY</fullName>
    </submittedName>
</protein>
<dbReference type="OrthoDB" id="30785at2157"/>